<keyword evidence="1" id="KW-0732">Signal</keyword>
<dbReference type="EMBL" id="QKMR01000001">
    <property type="protein sequence ID" value="PYG90122.1"/>
    <property type="molecule type" value="Genomic_DNA"/>
</dbReference>
<feature type="chain" id="PRO_5038391993" evidence="1">
    <location>
        <begin position="21"/>
        <end position="131"/>
    </location>
</feature>
<keyword evidence="3" id="KW-1185">Reference proteome</keyword>
<name>A0A318YBQ0_9FIRM</name>
<evidence type="ECO:0000313" key="3">
    <source>
        <dbReference type="Proteomes" id="UP000248132"/>
    </source>
</evidence>
<gene>
    <name evidence="2" type="ORF">LY28_00002</name>
</gene>
<feature type="signal peptide" evidence="1">
    <location>
        <begin position="1"/>
        <end position="20"/>
    </location>
</feature>
<dbReference type="AlphaFoldDB" id="A0A318YBQ0"/>
<reference evidence="2 3" key="1">
    <citation type="submission" date="2018-06" db="EMBL/GenBank/DDBJ databases">
        <title>Genomic Encyclopedia of Type Strains, Phase I: the one thousand microbial genomes (KMG-I) project.</title>
        <authorList>
            <person name="Kyrpides N."/>
        </authorList>
    </citation>
    <scope>NUCLEOTIDE SEQUENCE [LARGE SCALE GENOMIC DNA]</scope>
    <source>
        <strain evidence="2 3">DSM 19573</strain>
    </source>
</reference>
<dbReference type="Proteomes" id="UP000248132">
    <property type="component" value="Unassembled WGS sequence"/>
</dbReference>
<proteinExistence type="predicted"/>
<accession>A0A318YBQ0</accession>
<evidence type="ECO:0000313" key="2">
    <source>
        <dbReference type="EMBL" id="PYG90122.1"/>
    </source>
</evidence>
<sequence length="131" mass="14180">MKKSIASLVLALVITFSIFAIPCSAMSGNFNVVSSDKTDIGVPGQAFAVGQTLTYGVGNRTSGTIRVILLYNASGALYDGTTEMSYFYSYGNTSESRTRTINGTNYQPGYYWVKVEYVDTAVSGTMFLNQD</sequence>
<dbReference type="RefSeq" id="WP_110460118.1">
    <property type="nucleotide sequence ID" value="NZ_QKMR01000001.1"/>
</dbReference>
<protein>
    <submittedName>
        <fullName evidence="2">Uncharacterized protein</fullName>
    </submittedName>
</protein>
<comment type="caution">
    <text evidence="2">The sequence shown here is derived from an EMBL/GenBank/DDBJ whole genome shotgun (WGS) entry which is preliminary data.</text>
</comment>
<organism evidence="2 3">
    <name type="scientific">Ruminiclostridium sufflavum DSM 19573</name>
    <dbReference type="NCBI Taxonomy" id="1121337"/>
    <lineage>
        <taxon>Bacteria</taxon>
        <taxon>Bacillati</taxon>
        <taxon>Bacillota</taxon>
        <taxon>Clostridia</taxon>
        <taxon>Eubacteriales</taxon>
        <taxon>Oscillospiraceae</taxon>
        <taxon>Ruminiclostridium</taxon>
    </lineage>
</organism>
<evidence type="ECO:0000256" key="1">
    <source>
        <dbReference type="SAM" id="SignalP"/>
    </source>
</evidence>